<protein>
    <submittedName>
        <fullName evidence="1">Non-LTR (Long terminal repeat) retrotransposon and domain-containing protein</fullName>
    </submittedName>
</protein>
<dbReference type="Proteomes" id="UP000762676">
    <property type="component" value="Unassembled WGS sequence"/>
</dbReference>
<dbReference type="EMBL" id="BMAT01002189">
    <property type="protein sequence ID" value="GFS00879.1"/>
    <property type="molecule type" value="Genomic_DNA"/>
</dbReference>
<proteinExistence type="predicted"/>
<accession>A0AAV4HV81</accession>
<gene>
    <name evidence="1" type="ORF">ElyMa_001082000</name>
</gene>
<comment type="caution">
    <text evidence="1">The sequence shown here is derived from an EMBL/GenBank/DDBJ whole genome shotgun (WGS) entry which is preliminary data.</text>
</comment>
<name>A0AAV4HV81_9GAST</name>
<keyword evidence="2" id="KW-1185">Reference proteome</keyword>
<reference evidence="1 2" key="1">
    <citation type="journal article" date="2021" name="Elife">
        <title>Chloroplast acquisition without the gene transfer in kleptoplastic sea slugs, Plakobranchus ocellatus.</title>
        <authorList>
            <person name="Maeda T."/>
            <person name="Takahashi S."/>
            <person name="Yoshida T."/>
            <person name="Shimamura S."/>
            <person name="Takaki Y."/>
            <person name="Nagai Y."/>
            <person name="Toyoda A."/>
            <person name="Suzuki Y."/>
            <person name="Arimoto A."/>
            <person name="Ishii H."/>
            <person name="Satoh N."/>
            <person name="Nishiyama T."/>
            <person name="Hasebe M."/>
            <person name="Maruyama T."/>
            <person name="Minagawa J."/>
            <person name="Obokata J."/>
            <person name="Shigenobu S."/>
        </authorList>
    </citation>
    <scope>NUCLEOTIDE SEQUENCE [LARGE SCALE GENOMIC DNA]</scope>
</reference>
<dbReference type="AlphaFoldDB" id="A0AAV4HV81"/>
<organism evidence="1 2">
    <name type="scientific">Elysia marginata</name>
    <dbReference type="NCBI Taxonomy" id="1093978"/>
    <lineage>
        <taxon>Eukaryota</taxon>
        <taxon>Metazoa</taxon>
        <taxon>Spiralia</taxon>
        <taxon>Lophotrochozoa</taxon>
        <taxon>Mollusca</taxon>
        <taxon>Gastropoda</taxon>
        <taxon>Heterobranchia</taxon>
        <taxon>Euthyneura</taxon>
        <taxon>Panpulmonata</taxon>
        <taxon>Sacoglossa</taxon>
        <taxon>Placobranchoidea</taxon>
        <taxon>Plakobranchidae</taxon>
        <taxon>Elysia</taxon>
    </lineage>
</organism>
<evidence type="ECO:0000313" key="2">
    <source>
        <dbReference type="Proteomes" id="UP000762676"/>
    </source>
</evidence>
<evidence type="ECO:0000313" key="1">
    <source>
        <dbReference type="EMBL" id="GFS00879.1"/>
    </source>
</evidence>
<feature type="non-terminal residue" evidence="1">
    <location>
        <position position="191"/>
    </location>
</feature>
<sequence length="191" mass="21275">MNANRLKLNHDKTEVIVIGTPAKVSAIKTRTVELCGELINIRPTSSVINLGAHLDSNLSMDQNILQLRKTCYLELRRIAQIQQYLTVESANSSDHGTVFTKLKLSLRVPKHTKKSRYNWPRFSHLLTEADIQANYTMIVKNKFQMLDDEGNSGKSGFVEANRYLVLVIMSGDPGGGGGSADGDVEFSLMYM</sequence>